<keyword evidence="2" id="KW-1185">Reference proteome</keyword>
<protein>
    <recommendedName>
        <fullName evidence="3">DUF5348 domain-containing protein</fullName>
    </recommendedName>
</protein>
<evidence type="ECO:0008006" key="3">
    <source>
        <dbReference type="Google" id="ProtNLM"/>
    </source>
</evidence>
<evidence type="ECO:0000313" key="1">
    <source>
        <dbReference type="EMBL" id="MBF8378458.1"/>
    </source>
</evidence>
<dbReference type="EMBL" id="JADPKZ010000045">
    <property type="protein sequence ID" value="MBF8378458.1"/>
    <property type="molecule type" value="Genomic_DNA"/>
</dbReference>
<organism evidence="1 2">
    <name type="scientific">Alicyclobacillus mali</name>
    <name type="common">ex Roth et al. 2021</name>
    <dbReference type="NCBI Taxonomy" id="1123961"/>
    <lineage>
        <taxon>Bacteria</taxon>
        <taxon>Bacillati</taxon>
        <taxon>Bacillota</taxon>
        <taxon>Bacilli</taxon>
        <taxon>Bacillales</taxon>
        <taxon>Alicyclobacillaceae</taxon>
        <taxon>Alicyclobacillus</taxon>
    </lineage>
</organism>
<name>A0ABS0F5B4_9BACL</name>
<dbReference type="Proteomes" id="UP000642910">
    <property type="component" value="Unassembled WGS sequence"/>
</dbReference>
<accession>A0ABS0F5B4</accession>
<proteinExistence type="predicted"/>
<gene>
    <name evidence="1" type="ORF">IW967_11385</name>
</gene>
<comment type="caution">
    <text evidence="1">The sequence shown here is derived from an EMBL/GenBank/DDBJ whole genome shotgun (WGS) entry which is preliminary data.</text>
</comment>
<evidence type="ECO:0000313" key="2">
    <source>
        <dbReference type="Proteomes" id="UP000642910"/>
    </source>
</evidence>
<dbReference type="RefSeq" id="WP_195867936.1">
    <property type="nucleotide sequence ID" value="NZ_JADPKZ010000045.1"/>
</dbReference>
<sequence length="133" mass="15297">MATLKPELQAQLDKLLKLRNGWLDGEGRAPNKQRLKRLFQMLDAMYLMGPLLPYVYPTPDGNVQIEWTIGRSEWSMEVDLNTYRGKLYGVRLDTDEEVDGGEYNLAHQSDRERLWWVLSSANHASRLSVSTDG</sequence>
<reference evidence="1 2" key="1">
    <citation type="submission" date="2020-11" db="EMBL/GenBank/DDBJ databases">
        <title>Genomic insight of Alicyclobacillus mali FL 18 reveals a new arsenic-resistant strain, with potential in environmental biotechnology.</title>
        <authorList>
            <person name="Fiorentino G."/>
            <person name="Gallo G."/>
            <person name="Aulitto M."/>
        </authorList>
    </citation>
    <scope>NUCLEOTIDE SEQUENCE [LARGE SCALE GENOMIC DNA]</scope>
    <source>
        <strain evidence="1 2">FL 18</strain>
    </source>
</reference>